<dbReference type="Proteomes" id="UP000031866">
    <property type="component" value="Chromosome"/>
</dbReference>
<evidence type="ECO:0000313" key="8">
    <source>
        <dbReference type="EMBL" id="AJH00287.1"/>
    </source>
</evidence>
<keyword evidence="3 6" id="KW-0812">Transmembrane</keyword>
<organism evidence="8 9">
    <name type="scientific">Clostridium beijerinckii</name>
    <name type="common">Clostridium MP</name>
    <dbReference type="NCBI Taxonomy" id="1520"/>
    <lineage>
        <taxon>Bacteria</taxon>
        <taxon>Bacillati</taxon>
        <taxon>Bacillota</taxon>
        <taxon>Clostridia</taxon>
        <taxon>Eubacteriales</taxon>
        <taxon>Clostridiaceae</taxon>
        <taxon>Clostridium</taxon>
    </lineage>
</organism>
<evidence type="ECO:0000256" key="4">
    <source>
        <dbReference type="ARBA" id="ARBA00022989"/>
    </source>
</evidence>
<feature type="transmembrane region" description="Helical" evidence="6">
    <location>
        <begin position="21"/>
        <end position="46"/>
    </location>
</feature>
<keyword evidence="8" id="KW-0131">Cell cycle</keyword>
<evidence type="ECO:0000256" key="2">
    <source>
        <dbReference type="ARBA" id="ARBA00022475"/>
    </source>
</evidence>
<dbReference type="PANTHER" id="PTHR47755:SF1">
    <property type="entry name" value="CELL DIVISION PROTEIN FTSX"/>
    <property type="match status" value="1"/>
</dbReference>
<protein>
    <submittedName>
        <fullName evidence="8">Cell division protein</fullName>
    </submittedName>
</protein>
<dbReference type="PANTHER" id="PTHR47755">
    <property type="entry name" value="CELL DIVISION PROTEIN FTSX"/>
    <property type="match status" value="1"/>
</dbReference>
<reference evidence="9" key="1">
    <citation type="submission" date="2014-12" db="EMBL/GenBank/DDBJ databases">
        <title>Genome sequence of Clostridium beijerinckii strain 59B.</title>
        <authorList>
            <person name="Little G.T."/>
            <person name="Minton N.P."/>
        </authorList>
    </citation>
    <scope>NUCLEOTIDE SEQUENCE [LARGE SCALE GENOMIC DNA]</scope>
    <source>
        <strain evidence="9">59B</strain>
    </source>
</reference>
<dbReference type="OrthoDB" id="9812531at2"/>
<dbReference type="GO" id="GO:0005886">
    <property type="term" value="C:plasma membrane"/>
    <property type="evidence" value="ECO:0007669"/>
    <property type="project" value="UniProtKB-SubCell"/>
</dbReference>
<evidence type="ECO:0000259" key="7">
    <source>
        <dbReference type="Pfam" id="PF02687"/>
    </source>
</evidence>
<dbReference type="InterPro" id="IPR004513">
    <property type="entry name" value="FtsX"/>
</dbReference>
<dbReference type="GO" id="GO:0051301">
    <property type="term" value="P:cell division"/>
    <property type="evidence" value="ECO:0007669"/>
    <property type="project" value="UniProtKB-KW"/>
</dbReference>
<evidence type="ECO:0000256" key="5">
    <source>
        <dbReference type="ARBA" id="ARBA00023136"/>
    </source>
</evidence>
<accession>A0A0B5QPU1</accession>
<evidence type="ECO:0000256" key="3">
    <source>
        <dbReference type="ARBA" id="ARBA00022692"/>
    </source>
</evidence>
<evidence type="ECO:0000256" key="1">
    <source>
        <dbReference type="ARBA" id="ARBA00004651"/>
    </source>
</evidence>
<gene>
    <name evidence="8" type="ORF">LF65_03732</name>
</gene>
<feature type="transmembrane region" description="Helical" evidence="6">
    <location>
        <begin position="126"/>
        <end position="151"/>
    </location>
</feature>
<name>A0A0B5QPU1_CLOBE</name>
<keyword evidence="5 6" id="KW-0472">Membrane</keyword>
<evidence type="ECO:0000256" key="6">
    <source>
        <dbReference type="SAM" id="Phobius"/>
    </source>
</evidence>
<keyword evidence="4 6" id="KW-1133">Transmembrane helix</keyword>
<feature type="domain" description="ABC3 transporter permease C-terminal" evidence="7">
    <location>
        <begin position="84"/>
        <end position="194"/>
    </location>
</feature>
<sequence length="203" mass="23178">MNITKFKYFFLDAVKNLKRNSTITAFSVITVSATLFVVGLFLLYLLSVDKNFATLFVSNSINRNSVFIDNKEMVMVLKWLEVAAFFVLPVISLFLVVTSFKMSILQRRNEINIMKFVGATNWFIRWPFIIEGVVIGISGAFVGNVLLFFIYDFVYTKALEFIPELALMQPEFITNAMLWPFVMVGTFLGAIGSIIALRKFLNE</sequence>
<dbReference type="KEGG" id="cbei:LF65_03732"/>
<feature type="transmembrane region" description="Helical" evidence="6">
    <location>
        <begin position="177"/>
        <end position="197"/>
    </location>
</feature>
<keyword evidence="8" id="KW-0132">Cell division</keyword>
<evidence type="ECO:0000313" key="9">
    <source>
        <dbReference type="Proteomes" id="UP000031866"/>
    </source>
</evidence>
<comment type="subcellular location">
    <subcellularLocation>
        <location evidence="1">Cell membrane</location>
        <topology evidence="1">Multi-pass membrane protein</topology>
    </subcellularLocation>
</comment>
<proteinExistence type="predicted"/>
<dbReference type="RefSeq" id="WP_041897992.1">
    <property type="nucleotide sequence ID" value="NZ_CP010086.2"/>
</dbReference>
<dbReference type="Pfam" id="PF02687">
    <property type="entry name" value="FtsX"/>
    <property type="match status" value="1"/>
</dbReference>
<dbReference type="STRING" id="1520.LF65_03732"/>
<dbReference type="AlphaFoldDB" id="A0A0B5QPU1"/>
<keyword evidence="2" id="KW-1003">Cell membrane</keyword>
<dbReference type="InterPro" id="IPR003838">
    <property type="entry name" value="ABC3_permease_C"/>
</dbReference>
<feature type="transmembrane region" description="Helical" evidence="6">
    <location>
        <begin position="82"/>
        <end position="105"/>
    </location>
</feature>
<dbReference type="EMBL" id="CP010086">
    <property type="protein sequence ID" value="AJH00287.1"/>
    <property type="molecule type" value="Genomic_DNA"/>
</dbReference>